<feature type="signal peptide" evidence="6">
    <location>
        <begin position="1"/>
        <end position="36"/>
    </location>
</feature>
<dbReference type="Pfam" id="PF01839">
    <property type="entry name" value="FG-GAP"/>
    <property type="match status" value="1"/>
</dbReference>
<gene>
    <name evidence="8" type="ORF">ACFFRI_15620</name>
</gene>
<dbReference type="InterPro" id="IPR013517">
    <property type="entry name" value="FG-GAP"/>
</dbReference>
<evidence type="ECO:0000256" key="3">
    <source>
        <dbReference type="ARBA" id="ARBA00022801"/>
    </source>
</evidence>
<feature type="chain" id="PRO_5045257826" evidence="6">
    <location>
        <begin position="37"/>
        <end position="849"/>
    </location>
</feature>
<evidence type="ECO:0000256" key="4">
    <source>
        <dbReference type="ARBA" id="ARBA00023180"/>
    </source>
</evidence>
<evidence type="ECO:0000313" key="8">
    <source>
        <dbReference type="EMBL" id="MFB9314485.1"/>
    </source>
</evidence>
<proteinExistence type="predicted"/>
<dbReference type="EMBL" id="JBHMDG010000021">
    <property type="protein sequence ID" value="MFB9314485.1"/>
    <property type="molecule type" value="Genomic_DNA"/>
</dbReference>
<accession>A0ABV5KCQ6</accession>
<dbReference type="SMART" id="SM00191">
    <property type="entry name" value="Int_alpha"/>
    <property type="match status" value="7"/>
</dbReference>
<evidence type="ECO:0000256" key="1">
    <source>
        <dbReference type="ARBA" id="ARBA00022729"/>
    </source>
</evidence>
<keyword evidence="9" id="KW-1185">Reference proteome</keyword>
<organism evidence="8 9">
    <name type="scientific">Nocardioides plantarum</name>
    <dbReference type="NCBI Taxonomy" id="29299"/>
    <lineage>
        <taxon>Bacteria</taxon>
        <taxon>Bacillati</taxon>
        <taxon>Actinomycetota</taxon>
        <taxon>Actinomycetes</taxon>
        <taxon>Propionibacteriales</taxon>
        <taxon>Nocardioidaceae</taxon>
        <taxon>Nocardioides</taxon>
    </lineage>
</organism>
<keyword evidence="1 6" id="KW-0732">Signal</keyword>
<comment type="caution">
    <text evidence="8">The sequence shown here is derived from an EMBL/GenBank/DDBJ whole genome shotgun (WGS) entry which is preliminary data.</text>
</comment>
<dbReference type="PANTHER" id="PTHR23221">
    <property type="entry name" value="GLYCOSYLPHOSPHATIDYLINOSITOL PHOSPHOLIPASE D"/>
    <property type="match status" value="1"/>
</dbReference>
<dbReference type="InterPro" id="IPR032109">
    <property type="entry name" value="Big_3_5"/>
</dbReference>
<dbReference type="InterPro" id="IPR028994">
    <property type="entry name" value="Integrin_alpha_N"/>
</dbReference>
<dbReference type="PROSITE" id="PS51470">
    <property type="entry name" value="FG_GAP"/>
    <property type="match status" value="1"/>
</dbReference>
<dbReference type="PRINTS" id="PR01185">
    <property type="entry name" value="INTEGRINA"/>
</dbReference>
<keyword evidence="2" id="KW-0677">Repeat</keyword>
<reference evidence="8 9" key="1">
    <citation type="submission" date="2024-09" db="EMBL/GenBank/DDBJ databases">
        <authorList>
            <person name="Sun Q."/>
            <person name="Mori K."/>
        </authorList>
    </citation>
    <scope>NUCLEOTIDE SEQUENCE [LARGE SCALE GENOMIC DNA]</scope>
    <source>
        <strain evidence="8 9">JCM 9626</strain>
    </source>
</reference>
<dbReference type="InterPro" id="IPR013519">
    <property type="entry name" value="Int_alpha_beta-p"/>
</dbReference>
<name>A0ABV5KCQ6_9ACTN</name>
<evidence type="ECO:0000256" key="2">
    <source>
        <dbReference type="ARBA" id="ARBA00022737"/>
    </source>
</evidence>
<evidence type="ECO:0000256" key="5">
    <source>
        <dbReference type="SAM" id="MobiDB-lite"/>
    </source>
</evidence>
<dbReference type="InterPro" id="IPR000413">
    <property type="entry name" value="Integrin_alpha"/>
</dbReference>
<dbReference type="Proteomes" id="UP001589750">
    <property type="component" value="Unassembled WGS sequence"/>
</dbReference>
<dbReference type="Gene3D" id="2.60.40.10">
    <property type="entry name" value="Immunoglobulins"/>
    <property type="match status" value="1"/>
</dbReference>
<sequence length="849" mass="84361">MPTSSSGRDHGPVRRRGRRRAAVSASALLLPLLATAGATTLSASAASADEPGAGRAAALGPTELLRWQGDVSSATGNALATGRCDVDGDDRADLVVGAWFWDKAPLTNVGATYVILGADDVHGASLSSPSAAGAVRIDGPAVASATTAFAVGCLGDVNGDGFDDLGISYYVAQKAYVVLGSEDFDGLDLDSLGDRGYVVDGGADAGNLSFSFAPVGDVDDDGLDDFGLAAVVADTRGRDNNGRVWIVAGQDDITDVDLTAPAAGQVLVTIDGALTGERLGAISRAGDVDGDGVDDILLGAYTSTPWGTAVAATGAAYVVFGGGTGTTTREVDLAALGDAGFSVRGPQRQRDRLGISVAAAGDLDGDGLADLLIGADGVGNATTGPRNGGAAVVLGAASPATVYTDPTAAVQVFTCTSDPGTGTCTDPADVRPRGFWIDGAAASDATGYSVAGIGDVGADGVPDLLLGAYGYDPVDTTGGTLSGAGAAYVVRGRSGTTAVSLANLDPEAGYRIDGIAAGDRFGRQVAGLGDVDGNDADDFAVTADLANRGGAQAGEVLVALDGDLLSRTTLSTDDDTLLPGDSATLTADVTRPAGSTIVPGGTVTFADADGPLPGCTDLALVDGSATCDVTATASGELSVVASYAGQAGLASSASAPVVLTVDRFASTVAVAPVAPTYGTAWRLVADVTGEGPAPDGEVMFTAGGAVLGTAPLVEGRATLGVARTRVTPGRATVVASYSGDGTHATATTSTSVVVARTPSRVVAGLQHARISADRRGVVVVRIVDGVPTTGSLVLTGARQPARTAWASDGVVRFTLPRLRPGTHRLRVTYRGSGLVAPSRSSLVTLVVVR</sequence>
<dbReference type="InterPro" id="IPR013783">
    <property type="entry name" value="Ig-like_fold"/>
</dbReference>
<dbReference type="RefSeq" id="WP_379142036.1">
    <property type="nucleotide sequence ID" value="NZ_JBHMDG010000021.1"/>
</dbReference>
<dbReference type="PANTHER" id="PTHR23221:SF7">
    <property type="entry name" value="PHOSPHATIDYLINOSITOL-GLYCAN-SPECIFIC PHOSPHOLIPASE D"/>
    <property type="match status" value="1"/>
</dbReference>
<feature type="domain" description="Bacterial Ig-like" evidence="7">
    <location>
        <begin position="576"/>
        <end position="661"/>
    </location>
</feature>
<dbReference type="Gene3D" id="2.130.10.130">
    <property type="entry name" value="Integrin alpha, N-terminal"/>
    <property type="match status" value="3"/>
</dbReference>
<dbReference type="SUPFAM" id="SSF69318">
    <property type="entry name" value="Integrin alpha N-terminal domain"/>
    <property type="match status" value="1"/>
</dbReference>
<evidence type="ECO:0000256" key="6">
    <source>
        <dbReference type="SAM" id="SignalP"/>
    </source>
</evidence>
<feature type="region of interest" description="Disordered" evidence="5">
    <location>
        <begin position="1"/>
        <end position="20"/>
    </location>
</feature>
<evidence type="ECO:0000259" key="7">
    <source>
        <dbReference type="Pfam" id="PF16640"/>
    </source>
</evidence>
<keyword evidence="4" id="KW-0325">Glycoprotein</keyword>
<evidence type="ECO:0000313" key="9">
    <source>
        <dbReference type="Proteomes" id="UP001589750"/>
    </source>
</evidence>
<feature type="domain" description="Bacterial Ig-like" evidence="7">
    <location>
        <begin position="670"/>
        <end position="754"/>
    </location>
</feature>
<keyword evidence="3" id="KW-0378">Hydrolase</keyword>
<dbReference type="Pfam" id="PF16640">
    <property type="entry name" value="Big_3_5"/>
    <property type="match status" value="2"/>
</dbReference>
<protein>
    <submittedName>
        <fullName evidence="8">Ig-like domain repeat protein</fullName>
    </submittedName>
</protein>